<dbReference type="Proteomes" id="UP000009223">
    <property type="component" value="Chromosome"/>
</dbReference>
<keyword evidence="5" id="KW-1185">Reference proteome</keyword>
<dbReference type="EMBL" id="FJ479768">
    <property type="protein sequence ID" value="ADJ19608.1"/>
    <property type="molecule type" value="Genomic_DNA"/>
</dbReference>
<dbReference type="InterPro" id="IPR036868">
    <property type="entry name" value="TusA-like_sf"/>
</dbReference>
<dbReference type="HOGENOM" id="CLU_097491_0_0_12"/>
<dbReference type="SUPFAM" id="SSF75169">
    <property type="entry name" value="DsrEFH-like"/>
    <property type="match status" value="1"/>
</dbReference>
<accession>D8L164</accession>
<reference evidence="4" key="2">
    <citation type="submission" date="2009-12" db="EMBL/GenBank/DDBJ databases">
        <authorList>
            <person name="Tetu S.G."/>
            <person name="Matson E."/>
            <person name="Ren Q."/>
            <person name="Seshadri R."/>
            <person name="Elbourne L."/>
            <person name="Hassan K.A."/>
            <person name="Durkin A."/>
            <person name="Radune D."/>
            <person name="Mohamoud Y."/>
            <person name="Shay R."/>
            <person name="Jin S."/>
            <person name="Zhang X."/>
            <person name="Lucey K."/>
            <person name="Ballor N.R."/>
            <person name="Ottesen E."/>
            <person name="Rosenthal R."/>
            <person name="Allen A."/>
            <person name="Leadbetter J.R."/>
            <person name="Paulsen I.T."/>
        </authorList>
    </citation>
    <scope>NUCLEOTIDE SEQUENCE</scope>
    <source>
        <strain evidence="4">ZAS-2</strain>
    </source>
</reference>
<protein>
    <submittedName>
        <fullName evidence="3">Putative N-terminal SirA family protein</fullName>
    </submittedName>
    <submittedName>
        <fullName evidence="4">Selenium metabolism protein YedF</fullName>
    </submittedName>
</protein>
<evidence type="ECO:0000313" key="4">
    <source>
        <dbReference type="EMBL" id="AEF86199.1"/>
    </source>
</evidence>
<dbReference type="SUPFAM" id="SSF64307">
    <property type="entry name" value="SirA-like"/>
    <property type="match status" value="1"/>
</dbReference>
<reference evidence="5" key="1">
    <citation type="submission" date="2009-12" db="EMBL/GenBank/DDBJ databases">
        <title>Complete sequence of Treponema primitia strain ZAS-2.</title>
        <authorList>
            <person name="Tetu S.G."/>
            <person name="Matson E."/>
            <person name="Ren Q."/>
            <person name="Seshadri R."/>
            <person name="Elbourne L."/>
            <person name="Hassan K.A."/>
            <person name="Durkin A."/>
            <person name="Radune D."/>
            <person name="Mohamoud Y."/>
            <person name="Shay R."/>
            <person name="Jin S."/>
            <person name="Zhang X."/>
            <person name="Lucey K."/>
            <person name="Ballor N.R."/>
            <person name="Ottesen E."/>
            <person name="Rosenthal R."/>
            <person name="Allen A."/>
            <person name="Leadbetter J.R."/>
            <person name="Paulsen I.T."/>
        </authorList>
    </citation>
    <scope>NUCLEOTIDE SEQUENCE [LARGE SCALE GENOMIC DNA]</scope>
    <source>
        <strain evidence="5">ATCC BAA-887 / DSM 12427 / ZAS-2</strain>
    </source>
</reference>
<dbReference type="AlphaFoldDB" id="D8L164"/>
<dbReference type="NCBIfam" id="TIGR03527">
    <property type="entry name" value="selenium_YedF"/>
    <property type="match status" value="1"/>
</dbReference>
<dbReference type="Gene3D" id="3.30.110.40">
    <property type="entry name" value="TusA-like domain"/>
    <property type="match status" value="1"/>
</dbReference>
<reference evidence="3" key="3">
    <citation type="journal article" date="2010" name="Environ. Microbiol.">
        <title>Selenium controls transcription of paralogous formate dehydrogenase genes in the termite gut acetogen, Treponema primitia.</title>
        <authorList>
            <person name="Matson E.G."/>
            <person name="Zhang X."/>
            <person name="Leadbetter J.R."/>
        </authorList>
    </citation>
    <scope>NUCLEOTIDE SEQUENCE</scope>
    <source>
        <strain evidence="3">ZAS-2</strain>
    </source>
</reference>
<dbReference type="Pfam" id="PF01206">
    <property type="entry name" value="TusA"/>
    <property type="match status" value="1"/>
</dbReference>
<evidence type="ECO:0000259" key="2">
    <source>
        <dbReference type="Pfam" id="PF01206"/>
    </source>
</evidence>
<dbReference type="InterPro" id="IPR027396">
    <property type="entry name" value="DsrEFH-like"/>
</dbReference>
<reference evidence="4 5" key="4">
    <citation type="journal article" date="2011" name="ISME J.">
        <title>RNA-seq reveals cooperative metabolic interactions between two termite-gut spirochete species in co-culture.</title>
        <authorList>
            <person name="Rosenthal A.Z."/>
            <person name="Matson E.G."/>
            <person name="Eldar A."/>
            <person name="Leadbetter J.R."/>
        </authorList>
    </citation>
    <scope>NUCLEOTIDE SEQUENCE [LARGE SCALE GENOMIC DNA]</scope>
    <source>
        <strain evidence="5">ATCC BAA-887 / DSM 12427 / ZAS-2</strain>
        <strain evidence="4">ZAS-2</strain>
    </source>
</reference>
<evidence type="ECO:0000313" key="5">
    <source>
        <dbReference type="Proteomes" id="UP000009223"/>
    </source>
</evidence>
<dbReference type="STRING" id="545694.TREPR_3081"/>
<feature type="region of interest" description="Disordered" evidence="1">
    <location>
        <begin position="74"/>
        <end position="94"/>
    </location>
</feature>
<proteinExistence type="predicted"/>
<evidence type="ECO:0000256" key="1">
    <source>
        <dbReference type="SAM" id="MobiDB-lite"/>
    </source>
</evidence>
<dbReference type="InterPro" id="IPR001455">
    <property type="entry name" value="TusA-like"/>
</dbReference>
<feature type="domain" description="UPF0033" evidence="2">
    <location>
        <begin position="2"/>
        <end position="70"/>
    </location>
</feature>
<dbReference type="InterPro" id="IPR019870">
    <property type="entry name" value="Se_metab_YedF"/>
</dbReference>
<dbReference type="KEGG" id="tpi:TREPR_3081"/>
<dbReference type="OrthoDB" id="9801500at2"/>
<dbReference type="eggNOG" id="COG0425">
    <property type="taxonomic scope" value="Bacteria"/>
</dbReference>
<dbReference type="EMBL" id="CP001843">
    <property type="protein sequence ID" value="AEF86199.1"/>
    <property type="molecule type" value="Genomic_DNA"/>
</dbReference>
<name>D8L164_TREPZ</name>
<dbReference type="RefSeq" id="WP_015707178.1">
    <property type="nucleotide sequence ID" value="NC_015578.1"/>
</dbReference>
<organism evidence="3">
    <name type="scientific">Treponema primitia (strain ATCC BAA-887 / DSM 12427 / ZAS-2)</name>
    <dbReference type="NCBI Taxonomy" id="545694"/>
    <lineage>
        <taxon>Bacteria</taxon>
        <taxon>Pseudomonadati</taxon>
        <taxon>Spirochaetota</taxon>
        <taxon>Spirochaetia</taxon>
        <taxon>Spirochaetales</taxon>
        <taxon>Treponemataceae</taxon>
        <taxon>Treponema</taxon>
    </lineage>
</organism>
<evidence type="ECO:0000313" key="3">
    <source>
        <dbReference type="EMBL" id="ADJ19608.1"/>
    </source>
</evidence>
<gene>
    <name evidence="4" type="primary">yedF</name>
    <name evidence="4" type="ordered locus">TREPR_3081</name>
</gene>
<sequence>MKTLDMQGNPCPIPVVNAKKALAEQGADGVVVLVDNFVAVQNLEKMAKGTGCGFSYTDEGASLYKVTITKDPKQAFNAPPEDTETASNAPTAGGAKKGPVVLITADSMGRGAEDLGKLLIKGFIFSLTQLNPLPEAVIFLNGGAHLTTEGANTVPDLKVLQEKGTEVYTCGTCANYYKLTESLAVGSIVDMMKITNTLAKASGLITL</sequence>